<name>A0A8T0DXG4_9TREM</name>
<evidence type="ECO:0000313" key="2">
    <source>
        <dbReference type="EMBL" id="KAF8571291.1"/>
    </source>
</evidence>
<feature type="chain" id="PRO_5035899136" evidence="1">
    <location>
        <begin position="21"/>
        <end position="138"/>
    </location>
</feature>
<dbReference type="AlphaFoldDB" id="A0A8T0DXG4"/>
<keyword evidence="3" id="KW-1185">Reference proteome</keyword>
<evidence type="ECO:0000256" key="1">
    <source>
        <dbReference type="SAM" id="SignalP"/>
    </source>
</evidence>
<dbReference type="EMBL" id="JTDF01000603">
    <property type="protein sequence ID" value="KAF8571291.1"/>
    <property type="molecule type" value="Genomic_DNA"/>
</dbReference>
<organism evidence="2 3">
    <name type="scientific">Paragonimus westermani</name>
    <dbReference type="NCBI Taxonomy" id="34504"/>
    <lineage>
        <taxon>Eukaryota</taxon>
        <taxon>Metazoa</taxon>
        <taxon>Spiralia</taxon>
        <taxon>Lophotrochozoa</taxon>
        <taxon>Platyhelminthes</taxon>
        <taxon>Trematoda</taxon>
        <taxon>Digenea</taxon>
        <taxon>Plagiorchiida</taxon>
        <taxon>Troglotremata</taxon>
        <taxon>Troglotrematidae</taxon>
        <taxon>Paragonimus</taxon>
    </lineage>
</organism>
<dbReference type="OrthoDB" id="5949187at2759"/>
<proteinExistence type="predicted"/>
<dbReference type="Proteomes" id="UP000699462">
    <property type="component" value="Unassembled WGS sequence"/>
</dbReference>
<reference evidence="2 3" key="1">
    <citation type="submission" date="2019-07" db="EMBL/GenBank/DDBJ databases">
        <title>Annotation for the trematode Paragonimus westermani.</title>
        <authorList>
            <person name="Choi Y.-J."/>
        </authorList>
    </citation>
    <scope>NUCLEOTIDE SEQUENCE [LARGE SCALE GENOMIC DNA]</scope>
    <source>
        <strain evidence="2">180907_Pwestermani</strain>
    </source>
</reference>
<protein>
    <submittedName>
        <fullName evidence="2">Uncharacterized protein</fullName>
    </submittedName>
</protein>
<comment type="caution">
    <text evidence="2">The sequence shown here is derived from an EMBL/GenBank/DDBJ whole genome shotgun (WGS) entry which is preliminary data.</text>
</comment>
<feature type="signal peptide" evidence="1">
    <location>
        <begin position="1"/>
        <end position="20"/>
    </location>
</feature>
<gene>
    <name evidence="2" type="ORF">P879_02146</name>
</gene>
<accession>A0A8T0DXG4</accession>
<sequence length="138" mass="15767">MRINISLVVSYISIVCFSCADVFDNVPLEVPDQLLNSVSIEYLPGVLNNIKRALVFLRSKSPVNNVDGIMGPRIVENTIGSLLSRYWNHMPYSLVTELIELQQLAEDTSQLGIQYVRLRTPKYFSSKLYSFLTKRNHE</sequence>
<evidence type="ECO:0000313" key="3">
    <source>
        <dbReference type="Proteomes" id="UP000699462"/>
    </source>
</evidence>
<keyword evidence="1" id="KW-0732">Signal</keyword>